<accession>W7LVB5</accession>
<dbReference type="Proteomes" id="UP000009096">
    <property type="component" value="Chromosome 4"/>
</dbReference>
<protein>
    <submittedName>
        <fullName evidence="1">Uncharacterized protein</fullName>
    </submittedName>
</protein>
<dbReference type="EMBL" id="CM000581">
    <property type="protein sequence ID" value="EWG43198.1"/>
    <property type="molecule type" value="Genomic_DNA"/>
</dbReference>
<gene>
    <name evidence="1" type="ORF">FVEG_15540</name>
</gene>
<sequence length="136" mass="15117">MRNEALLHTDSLGLDKDPHYLTHCSKRWNMHCICGFEFPWSWRVGNTAHFYGSVLSGTLPSQALRAKEIPAKATLFQVFCYCCVSGGSLLSTHFGACKPAASPHGHGRLAPHVHGETRACKRSQAKRKRILELITT</sequence>
<dbReference type="KEGG" id="fvr:FVEG_15540"/>
<reference evidence="1 2" key="1">
    <citation type="journal article" date="2010" name="Nature">
        <title>Comparative genomics reveals mobile pathogenicity chromosomes in Fusarium.</title>
        <authorList>
            <person name="Ma L.J."/>
            <person name="van der Does H.C."/>
            <person name="Borkovich K.A."/>
            <person name="Coleman J.J."/>
            <person name="Daboussi M.J."/>
            <person name="Di Pietro A."/>
            <person name="Dufresne M."/>
            <person name="Freitag M."/>
            <person name="Grabherr M."/>
            <person name="Henrissat B."/>
            <person name="Houterman P.M."/>
            <person name="Kang S."/>
            <person name="Shim W.B."/>
            <person name="Woloshuk C."/>
            <person name="Xie X."/>
            <person name="Xu J.R."/>
            <person name="Antoniw J."/>
            <person name="Baker S.E."/>
            <person name="Bluhm B.H."/>
            <person name="Breakspear A."/>
            <person name="Brown D.W."/>
            <person name="Butchko R.A."/>
            <person name="Chapman S."/>
            <person name="Coulson R."/>
            <person name="Coutinho P.M."/>
            <person name="Danchin E.G."/>
            <person name="Diener A."/>
            <person name="Gale L.R."/>
            <person name="Gardiner D.M."/>
            <person name="Goff S."/>
            <person name="Hammond-Kosack K.E."/>
            <person name="Hilburn K."/>
            <person name="Hua-Van A."/>
            <person name="Jonkers W."/>
            <person name="Kazan K."/>
            <person name="Kodira C.D."/>
            <person name="Koehrsen M."/>
            <person name="Kumar L."/>
            <person name="Lee Y.H."/>
            <person name="Li L."/>
            <person name="Manners J.M."/>
            <person name="Miranda-Saavedra D."/>
            <person name="Mukherjee M."/>
            <person name="Park G."/>
            <person name="Park J."/>
            <person name="Park S.Y."/>
            <person name="Proctor R.H."/>
            <person name="Regev A."/>
            <person name="Ruiz-Roldan M.C."/>
            <person name="Sain D."/>
            <person name="Sakthikumar S."/>
            <person name="Sykes S."/>
            <person name="Schwartz D.C."/>
            <person name="Turgeon B.G."/>
            <person name="Wapinski I."/>
            <person name="Yoder O."/>
            <person name="Young S."/>
            <person name="Zeng Q."/>
            <person name="Zhou S."/>
            <person name="Galagan J."/>
            <person name="Cuomo C.A."/>
            <person name="Kistler H.C."/>
            <person name="Rep M."/>
        </authorList>
    </citation>
    <scope>NUCLEOTIDE SEQUENCE [LARGE SCALE GENOMIC DNA]</scope>
    <source>
        <strain evidence="2">M3125 / FGSC 7600</strain>
    </source>
</reference>
<keyword evidence="2" id="KW-1185">Reference proteome</keyword>
<evidence type="ECO:0000313" key="2">
    <source>
        <dbReference type="Proteomes" id="UP000009096"/>
    </source>
</evidence>
<dbReference type="RefSeq" id="XP_018749389.1">
    <property type="nucleotide sequence ID" value="XM_018904678.1"/>
</dbReference>
<dbReference type="VEuPathDB" id="FungiDB:FVEG_15540"/>
<evidence type="ECO:0000313" key="1">
    <source>
        <dbReference type="EMBL" id="EWG43198.1"/>
    </source>
</evidence>
<dbReference type="AlphaFoldDB" id="W7LVB5"/>
<organism evidence="1 2">
    <name type="scientific">Gibberella moniliformis (strain M3125 / FGSC 7600)</name>
    <name type="common">Maize ear and stalk rot fungus</name>
    <name type="synonym">Fusarium verticillioides</name>
    <dbReference type="NCBI Taxonomy" id="334819"/>
    <lineage>
        <taxon>Eukaryota</taxon>
        <taxon>Fungi</taxon>
        <taxon>Dikarya</taxon>
        <taxon>Ascomycota</taxon>
        <taxon>Pezizomycotina</taxon>
        <taxon>Sordariomycetes</taxon>
        <taxon>Hypocreomycetidae</taxon>
        <taxon>Hypocreales</taxon>
        <taxon>Nectriaceae</taxon>
        <taxon>Fusarium</taxon>
        <taxon>Fusarium fujikuroi species complex</taxon>
    </lineage>
</organism>
<dbReference type="EMBL" id="DS022246">
    <property type="protein sequence ID" value="EWG43198.1"/>
    <property type="molecule type" value="Genomic_DNA"/>
</dbReference>
<name>W7LVB5_GIBM7</name>
<proteinExistence type="predicted"/>
<dbReference type="GeneID" id="30072416"/>